<keyword evidence="5" id="KW-1185">Reference proteome</keyword>
<feature type="compositionally biased region" description="Gly residues" evidence="1">
    <location>
        <begin position="240"/>
        <end position="260"/>
    </location>
</feature>
<dbReference type="EMBL" id="BAAAQD010000009">
    <property type="protein sequence ID" value="GAA1526215.1"/>
    <property type="molecule type" value="Genomic_DNA"/>
</dbReference>
<protein>
    <submittedName>
        <fullName evidence="4">Zf-HC2 domain-containing protein</fullName>
    </submittedName>
</protein>
<comment type="caution">
    <text evidence="4">The sequence shown here is derived from an EMBL/GenBank/DDBJ whole genome shotgun (WGS) entry which is preliminary data.</text>
</comment>
<accession>A0ABN2AUF0</accession>
<reference evidence="4 5" key="1">
    <citation type="journal article" date="2019" name="Int. J. Syst. Evol. Microbiol.">
        <title>The Global Catalogue of Microorganisms (GCM) 10K type strain sequencing project: providing services to taxonomists for standard genome sequencing and annotation.</title>
        <authorList>
            <consortium name="The Broad Institute Genomics Platform"/>
            <consortium name="The Broad Institute Genome Sequencing Center for Infectious Disease"/>
            <person name="Wu L."/>
            <person name="Ma J."/>
        </authorList>
    </citation>
    <scope>NUCLEOTIDE SEQUENCE [LARGE SCALE GENOMIC DNA]</scope>
    <source>
        <strain evidence="4 5">JCM 15933</strain>
    </source>
</reference>
<evidence type="ECO:0000313" key="4">
    <source>
        <dbReference type="EMBL" id="GAA1526215.1"/>
    </source>
</evidence>
<dbReference type="InterPro" id="IPR027383">
    <property type="entry name" value="Znf_put"/>
</dbReference>
<proteinExistence type="predicted"/>
<feature type="domain" description="Putative zinc-finger" evidence="3">
    <location>
        <begin position="4"/>
        <end position="38"/>
    </location>
</feature>
<sequence length="285" mass="29076">MERCAAFREALSARLDGEDEPIEAALTDAHLRRCADCRAWHADAVTATRLFRVQQVPAQPAGVDDLLAALDAHGVLPAADVPPAPASGLRRRLALPASWIRGRIGRAHVVLALRVLLGGFGAAQFMLGIAQVTTAATASDLHGDGAGHLWHESAAWNVAIGAGFGWIASRRGRPAGALPMLTAFVGLLALLSVNDLLAGRVETERLLSHAFVLAGYAIVIALTRPALDPGFFDGGSSTSGSGGSSGGSGGASGGPGGAHGGAAPRRPLRIVPGQATAHVTDREAA</sequence>
<keyword evidence="2" id="KW-0812">Transmembrane</keyword>
<evidence type="ECO:0000259" key="3">
    <source>
        <dbReference type="Pfam" id="PF13490"/>
    </source>
</evidence>
<evidence type="ECO:0000256" key="1">
    <source>
        <dbReference type="SAM" id="MobiDB-lite"/>
    </source>
</evidence>
<evidence type="ECO:0000256" key="2">
    <source>
        <dbReference type="SAM" id="Phobius"/>
    </source>
</evidence>
<evidence type="ECO:0000313" key="5">
    <source>
        <dbReference type="Proteomes" id="UP001501470"/>
    </source>
</evidence>
<keyword evidence="2" id="KW-0472">Membrane</keyword>
<gene>
    <name evidence="4" type="ORF">GCM10009827_048760</name>
</gene>
<organism evidence="4 5">
    <name type="scientific">Dactylosporangium maewongense</name>
    <dbReference type="NCBI Taxonomy" id="634393"/>
    <lineage>
        <taxon>Bacteria</taxon>
        <taxon>Bacillati</taxon>
        <taxon>Actinomycetota</taxon>
        <taxon>Actinomycetes</taxon>
        <taxon>Micromonosporales</taxon>
        <taxon>Micromonosporaceae</taxon>
        <taxon>Dactylosporangium</taxon>
    </lineage>
</organism>
<dbReference type="Proteomes" id="UP001501470">
    <property type="component" value="Unassembled WGS sequence"/>
</dbReference>
<keyword evidence="2" id="KW-1133">Transmembrane helix</keyword>
<feature type="transmembrane region" description="Helical" evidence="2">
    <location>
        <begin position="109"/>
        <end position="129"/>
    </location>
</feature>
<feature type="transmembrane region" description="Helical" evidence="2">
    <location>
        <begin position="206"/>
        <end position="223"/>
    </location>
</feature>
<feature type="region of interest" description="Disordered" evidence="1">
    <location>
        <begin position="233"/>
        <end position="285"/>
    </location>
</feature>
<dbReference type="RefSeq" id="WP_344504366.1">
    <property type="nucleotide sequence ID" value="NZ_BAAAQD010000009.1"/>
</dbReference>
<name>A0ABN2AUF0_9ACTN</name>
<dbReference type="Pfam" id="PF13490">
    <property type="entry name" value="zf-HC2"/>
    <property type="match status" value="1"/>
</dbReference>
<feature type="transmembrane region" description="Helical" evidence="2">
    <location>
        <begin position="175"/>
        <end position="194"/>
    </location>
</feature>